<name>A0A8J2SVX4_9STRA</name>
<evidence type="ECO:0000256" key="2">
    <source>
        <dbReference type="SAM" id="Phobius"/>
    </source>
</evidence>
<accession>A0A8J2SVX4</accession>
<dbReference type="Proteomes" id="UP000789595">
    <property type="component" value="Unassembled WGS sequence"/>
</dbReference>
<feature type="region of interest" description="Disordered" evidence="1">
    <location>
        <begin position="212"/>
        <end position="251"/>
    </location>
</feature>
<dbReference type="OrthoDB" id="198704at2759"/>
<gene>
    <name evidence="3" type="ORF">PECAL_5P20590</name>
</gene>
<dbReference type="EMBL" id="CAKKNE010000005">
    <property type="protein sequence ID" value="CAH0377524.1"/>
    <property type="molecule type" value="Genomic_DNA"/>
</dbReference>
<feature type="transmembrane region" description="Helical" evidence="2">
    <location>
        <begin position="91"/>
        <end position="111"/>
    </location>
</feature>
<protein>
    <recommendedName>
        <fullName evidence="5">Transmembrane protein</fullName>
    </recommendedName>
</protein>
<feature type="transmembrane region" description="Helical" evidence="2">
    <location>
        <begin position="151"/>
        <end position="172"/>
    </location>
</feature>
<keyword evidence="2" id="KW-0472">Membrane</keyword>
<evidence type="ECO:0000313" key="4">
    <source>
        <dbReference type="Proteomes" id="UP000789595"/>
    </source>
</evidence>
<evidence type="ECO:0008006" key="5">
    <source>
        <dbReference type="Google" id="ProtNLM"/>
    </source>
</evidence>
<dbReference type="AlphaFoldDB" id="A0A8J2SVX4"/>
<sequence>MDAAGRAQLLFAILLGMGVTGFLFLCVSASTCGACYVDPCVHPPGLKTLYKVNSSLCFAGVSSGMFFCFLSGWGALLTLRRRASVMGFGHFFGSCCVSFLVAVQAAGMWGAEATLLEEFGARKIYEEAIVDGMYEQVRVRPNKALHKACRFLFTTAVLMSLALMALAPLYFLSRDVYEDSDDGERAADSLREQAANVAARASRNRHITSYNPIGVDRSYGGDDERQHLGRAALPLRPMKKAPPSEEPEGGV</sequence>
<keyword evidence="2" id="KW-1133">Transmembrane helix</keyword>
<comment type="caution">
    <text evidence="3">The sequence shown here is derived from an EMBL/GenBank/DDBJ whole genome shotgun (WGS) entry which is preliminary data.</text>
</comment>
<feature type="transmembrane region" description="Helical" evidence="2">
    <location>
        <begin position="58"/>
        <end position="79"/>
    </location>
</feature>
<reference evidence="3" key="1">
    <citation type="submission" date="2021-11" db="EMBL/GenBank/DDBJ databases">
        <authorList>
            <consortium name="Genoscope - CEA"/>
            <person name="William W."/>
        </authorList>
    </citation>
    <scope>NUCLEOTIDE SEQUENCE</scope>
</reference>
<evidence type="ECO:0000256" key="1">
    <source>
        <dbReference type="SAM" id="MobiDB-lite"/>
    </source>
</evidence>
<keyword evidence="4" id="KW-1185">Reference proteome</keyword>
<organism evidence="3 4">
    <name type="scientific">Pelagomonas calceolata</name>
    <dbReference type="NCBI Taxonomy" id="35677"/>
    <lineage>
        <taxon>Eukaryota</taxon>
        <taxon>Sar</taxon>
        <taxon>Stramenopiles</taxon>
        <taxon>Ochrophyta</taxon>
        <taxon>Pelagophyceae</taxon>
        <taxon>Pelagomonadales</taxon>
        <taxon>Pelagomonadaceae</taxon>
        <taxon>Pelagomonas</taxon>
    </lineage>
</organism>
<keyword evidence="2" id="KW-0812">Transmembrane</keyword>
<evidence type="ECO:0000313" key="3">
    <source>
        <dbReference type="EMBL" id="CAH0377524.1"/>
    </source>
</evidence>
<proteinExistence type="predicted"/>